<name>A0A645EV50_9ZZZZ</name>
<proteinExistence type="predicted"/>
<dbReference type="AlphaFoldDB" id="A0A645EV50"/>
<accession>A0A645EV50</accession>
<protein>
    <submittedName>
        <fullName evidence="1">Uncharacterized protein</fullName>
    </submittedName>
</protein>
<gene>
    <name evidence="1" type="ORF">SDC9_152980</name>
</gene>
<dbReference type="EMBL" id="VSSQ01051633">
    <property type="protein sequence ID" value="MPN05727.1"/>
    <property type="molecule type" value="Genomic_DNA"/>
</dbReference>
<sequence length="180" mass="19565">MAKYDQRQGDIAPAGGDVLGKHAQLAQNQICAAQTAHQSVEQGGEIFDPKHRQAHGIRRLGIFTHGDQGQAPHGPVEKPQQEAHQKIQQIGDNVLVKKGLAHQGQLAETGNRQHGKRINLRIAPRCLVHDDLEQVAGQAHREKIQCRAHHVLVLAQIDGEKCMDHAEKGAGGHAAQKAPK</sequence>
<reference evidence="1" key="1">
    <citation type="submission" date="2019-08" db="EMBL/GenBank/DDBJ databases">
        <authorList>
            <person name="Kucharzyk K."/>
            <person name="Murdoch R.W."/>
            <person name="Higgins S."/>
            <person name="Loffler F."/>
        </authorList>
    </citation>
    <scope>NUCLEOTIDE SEQUENCE</scope>
</reference>
<evidence type="ECO:0000313" key="1">
    <source>
        <dbReference type="EMBL" id="MPN05727.1"/>
    </source>
</evidence>
<organism evidence="1">
    <name type="scientific">bioreactor metagenome</name>
    <dbReference type="NCBI Taxonomy" id="1076179"/>
    <lineage>
        <taxon>unclassified sequences</taxon>
        <taxon>metagenomes</taxon>
        <taxon>ecological metagenomes</taxon>
    </lineage>
</organism>
<comment type="caution">
    <text evidence="1">The sequence shown here is derived from an EMBL/GenBank/DDBJ whole genome shotgun (WGS) entry which is preliminary data.</text>
</comment>